<comment type="catalytic activity">
    <reaction evidence="12">
        <text>a di-trans,poly-cis-dolichyl phosphate + UDP-alpha-D-glucose = a di-trans,poly-cis-dolichyl beta-D-glucosyl phosphate + UDP</text>
        <dbReference type="Rhea" id="RHEA:15401"/>
        <dbReference type="Rhea" id="RHEA-COMP:19498"/>
        <dbReference type="Rhea" id="RHEA-COMP:19502"/>
        <dbReference type="ChEBI" id="CHEBI:57525"/>
        <dbReference type="ChEBI" id="CHEBI:57683"/>
        <dbReference type="ChEBI" id="CHEBI:58223"/>
        <dbReference type="ChEBI" id="CHEBI:58885"/>
        <dbReference type="EC" id="2.4.1.117"/>
    </reaction>
    <physiologicalReaction direction="left-to-right" evidence="12">
        <dbReference type="Rhea" id="RHEA:15402"/>
    </physiologicalReaction>
</comment>
<dbReference type="EC" id="2.4.1.117" evidence="4"/>
<evidence type="ECO:0000313" key="15">
    <source>
        <dbReference type="Proteomes" id="UP000663651"/>
    </source>
</evidence>
<dbReference type="EMBL" id="CP071382">
    <property type="protein sequence ID" value="QSV47010.1"/>
    <property type="molecule type" value="Genomic_DNA"/>
</dbReference>
<keyword evidence="15" id="KW-1185">Reference proteome</keyword>
<evidence type="ECO:0000256" key="8">
    <source>
        <dbReference type="ARBA" id="ARBA00022824"/>
    </source>
</evidence>
<evidence type="ECO:0000256" key="7">
    <source>
        <dbReference type="ARBA" id="ARBA00022692"/>
    </source>
</evidence>
<keyword evidence="10" id="KW-1133">Transmembrane helix</keyword>
<dbReference type="InterPro" id="IPR001173">
    <property type="entry name" value="Glyco_trans_2-like"/>
</dbReference>
<keyword evidence="8" id="KW-0256">Endoplasmic reticulum</keyword>
<reference evidence="14 15" key="1">
    <citation type="submission" date="2021-03" db="EMBL/GenBank/DDBJ databases">
        <title>Geobacter metallireducens gen. nov. sp. nov., a microorganism capable of coupling the complete oxidation of organic compounds to the reduction of iron and other metals.</title>
        <authorList>
            <person name="Li Y."/>
        </authorList>
    </citation>
    <scope>NUCLEOTIDE SEQUENCE [LARGE SCALE GENOMIC DNA]</scope>
    <source>
        <strain evidence="14 15">Jerry-YX</strain>
    </source>
</reference>
<evidence type="ECO:0000259" key="13">
    <source>
        <dbReference type="Pfam" id="PF00535"/>
    </source>
</evidence>
<evidence type="ECO:0000256" key="11">
    <source>
        <dbReference type="ARBA" id="ARBA00023136"/>
    </source>
</evidence>
<comment type="similarity">
    <text evidence="3">Belongs to the glycosyltransferase 2 family.</text>
</comment>
<dbReference type="CDD" id="cd04188">
    <property type="entry name" value="DPG_synthase"/>
    <property type="match status" value="1"/>
</dbReference>
<evidence type="ECO:0000256" key="12">
    <source>
        <dbReference type="ARBA" id="ARBA00045097"/>
    </source>
</evidence>
<evidence type="ECO:0000256" key="10">
    <source>
        <dbReference type="ARBA" id="ARBA00022989"/>
    </source>
</evidence>
<feature type="domain" description="Glycosyltransferase 2-like" evidence="13">
    <location>
        <begin position="7"/>
        <end position="174"/>
    </location>
</feature>
<sequence>METPFLSFIIPAYNEEQRLPPYLERVIGFLAGEPYSFEVIVVDDGSSDGTAAMVKALMARHSCLRLEALPRNRGKGFAVKTGMIAAKGQLRVFADADGATPVEEIRRLLEANGNGADIAIGSRAMKSGHCVVKGRLHRKIMGTVFNGLIRALAVRGIHDTQCGFKLFTASAAEGIFPRQRISGFGFDVELLFLARRFGYRIIEVPVNWADVGGTKVRLVRDSFRMLSEVLRIRFTNLTGGYETPPRRP</sequence>
<keyword evidence="7" id="KW-0812">Transmembrane</keyword>
<dbReference type="SUPFAM" id="SSF53448">
    <property type="entry name" value="Nucleotide-diphospho-sugar transferases"/>
    <property type="match status" value="1"/>
</dbReference>
<keyword evidence="9" id="KW-0735">Signal-anchor</keyword>
<accession>A0ABX7Q7Q8</accession>
<dbReference type="InterPro" id="IPR035518">
    <property type="entry name" value="DPG_synthase"/>
</dbReference>
<gene>
    <name evidence="14" type="ORF">JZM60_07030</name>
</gene>
<evidence type="ECO:0000313" key="14">
    <source>
        <dbReference type="EMBL" id="QSV47010.1"/>
    </source>
</evidence>
<comment type="subcellular location">
    <subcellularLocation>
        <location evidence="1">Endoplasmic reticulum membrane</location>
        <topology evidence="1">Single-pass membrane protein</topology>
    </subcellularLocation>
</comment>
<dbReference type="Pfam" id="PF00535">
    <property type="entry name" value="Glycos_transf_2"/>
    <property type="match status" value="1"/>
</dbReference>
<protein>
    <recommendedName>
        <fullName evidence="4">dolichyl-phosphate beta-glucosyltransferase</fullName>
        <ecNumber evidence="4">2.4.1.117</ecNumber>
    </recommendedName>
</protein>
<evidence type="ECO:0000256" key="9">
    <source>
        <dbReference type="ARBA" id="ARBA00022968"/>
    </source>
</evidence>
<dbReference type="Gene3D" id="3.90.550.10">
    <property type="entry name" value="Spore Coat Polysaccharide Biosynthesis Protein SpsA, Chain A"/>
    <property type="match status" value="1"/>
</dbReference>
<comment type="pathway">
    <text evidence="2">Protein modification; protein glycosylation.</text>
</comment>
<keyword evidence="5" id="KW-0328">Glycosyltransferase</keyword>
<evidence type="ECO:0000256" key="1">
    <source>
        <dbReference type="ARBA" id="ARBA00004389"/>
    </source>
</evidence>
<dbReference type="InterPro" id="IPR029044">
    <property type="entry name" value="Nucleotide-diphossugar_trans"/>
</dbReference>
<dbReference type="RefSeq" id="WP_207164844.1">
    <property type="nucleotide sequence ID" value="NZ_CP071382.1"/>
</dbReference>
<dbReference type="PANTHER" id="PTHR10859">
    <property type="entry name" value="GLYCOSYL TRANSFERASE"/>
    <property type="match status" value="1"/>
</dbReference>
<evidence type="ECO:0000256" key="4">
    <source>
        <dbReference type="ARBA" id="ARBA00012583"/>
    </source>
</evidence>
<evidence type="ECO:0000256" key="2">
    <source>
        <dbReference type="ARBA" id="ARBA00004922"/>
    </source>
</evidence>
<dbReference type="Proteomes" id="UP000663651">
    <property type="component" value="Chromosome"/>
</dbReference>
<keyword evidence="11" id="KW-0472">Membrane</keyword>
<evidence type="ECO:0000256" key="6">
    <source>
        <dbReference type="ARBA" id="ARBA00022679"/>
    </source>
</evidence>
<name>A0ABX7Q7Q8_9BACT</name>
<evidence type="ECO:0000256" key="5">
    <source>
        <dbReference type="ARBA" id="ARBA00022676"/>
    </source>
</evidence>
<dbReference type="PANTHER" id="PTHR10859:SF91">
    <property type="entry name" value="DOLICHYL-PHOSPHATE BETA-GLUCOSYLTRANSFERASE"/>
    <property type="match status" value="1"/>
</dbReference>
<evidence type="ECO:0000256" key="3">
    <source>
        <dbReference type="ARBA" id="ARBA00006739"/>
    </source>
</evidence>
<proteinExistence type="inferred from homology"/>
<keyword evidence="6" id="KW-0808">Transferase</keyword>
<organism evidence="14 15">
    <name type="scientific">Geobacter benzoatilyticus</name>
    <dbReference type="NCBI Taxonomy" id="2815309"/>
    <lineage>
        <taxon>Bacteria</taxon>
        <taxon>Pseudomonadati</taxon>
        <taxon>Thermodesulfobacteriota</taxon>
        <taxon>Desulfuromonadia</taxon>
        <taxon>Geobacterales</taxon>
        <taxon>Geobacteraceae</taxon>
        <taxon>Geobacter</taxon>
    </lineage>
</organism>